<dbReference type="EMBL" id="FAOP01000006">
    <property type="protein sequence ID" value="CUU07388.1"/>
    <property type="molecule type" value="Genomic_DNA"/>
</dbReference>
<feature type="signal peptide" evidence="1">
    <location>
        <begin position="1"/>
        <end position="20"/>
    </location>
</feature>
<keyword evidence="1" id="KW-0732">Signal</keyword>
<feature type="domain" description="SPOR" evidence="2">
    <location>
        <begin position="150"/>
        <end position="229"/>
    </location>
</feature>
<dbReference type="GO" id="GO:0042834">
    <property type="term" value="F:peptidoglycan binding"/>
    <property type="evidence" value="ECO:0007669"/>
    <property type="project" value="InterPro"/>
</dbReference>
<name>A0A0N7MRS6_9BACT</name>
<accession>A0A0N7MRS6</accession>
<accession>A0A0P1LR86</accession>
<dbReference type="Proteomes" id="UP000182011">
    <property type="component" value="Unassembled WGS sequence"/>
</dbReference>
<accession>A0A0P1LLJ8</accession>
<sequence>MKKTILKIFLLSLIISFAFAQEVDISGYLYLLRVGNVDAVKTALDSLKKVYPNSVNLKYLEANLNQDGEQAIKIYYDIVLNHPDNEYSDDALFKIVQFFYAKGDYKQAKNELERLKTLYPASPYARVSFRFPEGETVPFANKPSVKPADSKINCNYSLQVGAFVDRKNAEKEKDFFESKGYGAELRTKFKDGKLFYLVWVGCFYNRNEAEAVRMEIKRRFGRESFIISTLEVR</sequence>
<reference evidence="4 5" key="2">
    <citation type="submission" date="2015-11" db="EMBL/GenBank/DDBJ databases">
        <authorList>
            <person name="Zhang Y."/>
            <person name="Guo Z."/>
        </authorList>
    </citation>
    <scope>NUCLEOTIDE SEQUENCE [LARGE SCALE GENOMIC DNA]</scope>
    <source>
        <strain evidence="4">JGI-4</strain>
    </source>
</reference>
<accession>A0A0P1MAY8</accession>
<keyword evidence="6" id="KW-1185">Reference proteome</keyword>
<dbReference type="PROSITE" id="PS51724">
    <property type="entry name" value="SPOR"/>
    <property type="match status" value="1"/>
</dbReference>
<dbReference type="InterPro" id="IPR036680">
    <property type="entry name" value="SPOR-like_sf"/>
</dbReference>
<evidence type="ECO:0000313" key="4">
    <source>
        <dbReference type="EMBL" id="CUU07388.1"/>
    </source>
</evidence>
<accession>A0A0P1MV62</accession>
<evidence type="ECO:0000259" key="2">
    <source>
        <dbReference type="PROSITE" id="PS51724"/>
    </source>
</evidence>
<dbReference type="SUPFAM" id="SSF48452">
    <property type="entry name" value="TPR-like"/>
    <property type="match status" value="1"/>
</dbReference>
<dbReference type="AlphaFoldDB" id="A0A0N7MRS6"/>
<accession>A0A0P1MC13</accession>
<feature type="chain" id="PRO_5030012036" evidence="1">
    <location>
        <begin position="21"/>
        <end position="233"/>
    </location>
</feature>
<protein>
    <submittedName>
        <fullName evidence="4">Tetratricopeptide repeat-containing protein</fullName>
    </submittedName>
</protein>
<dbReference type="Pfam" id="PF13174">
    <property type="entry name" value="TPR_6"/>
    <property type="match status" value="1"/>
</dbReference>
<accession>A0A0P1MTK9</accession>
<gene>
    <name evidence="4" type="ORF">JGI4_01806</name>
    <name evidence="3" type="ORF">JGI8_00788</name>
</gene>
<dbReference type="Gene3D" id="1.25.40.10">
    <property type="entry name" value="Tetratricopeptide repeat domain"/>
    <property type="match status" value="1"/>
</dbReference>
<evidence type="ECO:0000313" key="5">
    <source>
        <dbReference type="Proteomes" id="UP000182011"/>
    </source>
</evidence>
<dbReference type="InterPro" id="IPR011990">
    <property type="entry name" value="TPR-like_helical_dom_sf"/>
</dbReference>
<accession>A0A0S4N875</accession>
<dbReference type="RefSeq" id="WP_047133935.1">
    <property type="nucleotide sequence ID" value="NZ_CZVI01000008.1"/>
</dbReference>
<dbReference type="SUPFAM" id="SSF110997">
    <property type="entry name" value="Sporulation related repeat"/>
    <property type="match status" value="1"/>
</dbReference>
<evidence type="ECO:0000256" key="1">
    <source>
        <dbReference type="SAM" id="SignalP"/>
    </source>
</evidence>
<accession>A0A0P1MPR8</accession>
<proteinExistence type="predicted"/>
<dbReference type="STRING" id="1633631.GCA_001442925_01801"/>
<reference evidence="3 6" key="1">
    <citation type="submission" date="2015-11" db="EMBL/GenBank/DDBJ databases">
        <authorList>
            <person name="Varghese N."/>
        </authorList>
    </citation>
    <scope>NUCLEOTIDE SEQUENCE [LARGE SCALE GENOMIC DNA]</scope>
    <source>
        <strain evidence="3 6">JGI-8</strain>
    </source>
</reference>
<dbReference type="Pfam" id="PF05036">
    <property type="entry name" value="SPOR"/>
    <property type="match status" value="1"/>
</dbReference>
<organism evidence="4 5">
    <name type="scientific">Candidatus Kryptonium thompsonii</name>
    <dbReference type="NCBI Taxonomy" id="1633631"/>
    <lineage>
        <taxon>Bacteria</taxon>
        <taxon>Pseudomonadati</taxon>
        <taxon>Candidatus Kryptoniota</taxon>
        <taxon>Candidatus Kryptonium</taxon>
    </lineage>
</organism>
<evidence type="ECO:0000313" key="6">
    <source>
        <dbReference type="Proteomes" id="UP000182200"/>
    </source>
</evidence>
<dbReference type="Gene3D" id="3.30.70.1070">
    <property type="entry name" value="Sporulation related repeat"/>
    <property type="match status" value="1"/>
</dbReference>
<dbReference type="InterPro" id="IPR019734">
    <property type="entry name" value="TPR_rpt"/>
</dbReference>
<dbReference type="InterPro" id="IPR007730">
    <property type="entry name" value="SPOR-like_dom"/>
</dbReference>
<dbReference type="EMBL" id="CZVI01000008">
    <property type="protein sequence ID" value="CUS84360.1"/>
    <property type="molecule type" value="Genomic_DNA"/>
</dbReference>
<dbReference type="Proteomes" id="UP000182200">
    <property type="component" value="Unassembled WGS sequence"/>
</dbReference>
<dbReference type="OrthoDB" id="9784603at2"/>
<evidence type="ECO:0000313" key="3">
    <source>
        <dbReference type="EMBL" id="CUS84360.1"/>
    </source>
</evidence>